<evidence type="ECO:0000259" key="2">
    <source>
        <dbReference type="Pfam" id="PF13421"/>
    </source>
</evidence>
<dbReference type="eggNOG" id="COG4260">
    <property type="taxonomic scope" value="Bacteria"/>
</dbReference>
<dbReference type="InterPro" id="IPR033880">
    <property type="entry name" value="SPFH_YdjI"/>
</dbReference>
<dbReference type="PANTHER" id="PTHR37826:SF2">
    <property type="entry name" value="ZINC-RIBBON DOMAIN-CONTAINING PROTEIN"/>
    <property type="match status" value="1"/>
</dbReference>
<dbReference type="HOGENOM" id="CLU_037108_1_0_9"/>
<sequence>MNGGTFMSIFSGQFIEVIEWLDTTGNTIVYRFPHHNNDIKMGAQLTVRESQIAVFINEGVIADVFGPGRYELSTENLPVMSRLNSWQFGFRSPFKAEVYFISSRQFLNQRWGTKKPIMMRDQDFGVVRFRSFGTYSYRVADPQLLLREIVGTNPYFTAETIGEQFKNMIQTVVADVIVSSKIPVLDLAGQYGEFSAQSTEKLAAKFKPLGFELLGFQIENISLPNEVEQMIDKRTGVGIMNDSIDQYSQLQAADSMREAARNPGNSFAGMGVGLGVGEMIGQTVQKAFSSFRSSTFGSKKCVQCGESIPAVGKFCPKCGTPAPSEQAQRKSCGKCGAAVGENDRFCPACGTPQQPTNCPNCNSKLAPGVRFCPQCGCKL</sequence>
<dbReference type="STRING" id="537013.CLOSTMETH_03111"/>
<dbReference type="Pfam" id="PF12773">
    <property type="entry name" value="DZR"/>
    <property type="match status" value="1"/>
</dbReference>
<dbReference type="SUPFAM" id="SSF117892">
    <property type="entry name" value="Band 7/SPFH domain"/>
    <property type="match status" value="1"/>
</dbReference>
<evidence type="ECO:0008006" key="5">
    <source>
        <dbReference type="Google" id="ProtNLM"/>
    </source>
</evidence>
<feature type="domain" description="SPFH" evidence="2">
    <location>
        <begin position="29"/>
        <end position="238"/>
    </location>
</feature>
<dbReference type="AlphaFoldDB" id="C0EGW7"/>
<proteinExistence type="predicted"/>
<protein>
    <recommendedName>
        <fullName evidence="5">SPFH domain-containing protein</fullName>
    </recommendedName>
</protein>
<dbReference type="PANTHER" id="PTHR37826">
    <property type="entry name" value="FLOTILLIN BAND_7_5 DOMAIN PROTEIN"/>
    <property type="match status" value="1"/>
</dbReference>
<accession>C0EGW7</accession>
<dbReference type="Proteomes" id="UP000003340">
    <property type="component" value="Unassembled WGS sequence"/>
</dbReference>
<dbReference type="InterPro" id="IPR025874">
    <property type="entry name" value="DZR"/>
</dbReference>
<comment type="caution">
    <text evidence="3">The sequence shown here is derived from an EMBL/GenBank/DDBJ whole genome shotgun (WGS) entry which is preliminary data.</text>
</comment>
<dbReference type="Pfam" id="PF13421">
    <property type="entry name" value="Band_7_1"/>
    <property type="match status" value="1"/>
</dbReference>
<feature type="domain" description="DZANK-type" evidence="1">
    <location>
        <begin position="332"/>
        <end position="376"/>
    </location>
</feature>
<dbReference type="CDD" id="cd03408">
    <property type="entry name" value="SPFH_like_u1"/>
    <property type="match status" value="1"/>
</dbReference>
<evidence type="ECO:0000313" key="3">
    <source>
        <dbReference type="EMBL" id="EEG29294.1"/>
    </source>
</evidence>
<evidence type="ECO:0000313" key="4">
    <source>
        <dbReference type="Proteomes" id="UP000003340"/>
    </source>
</evidence>
<dbReference type="EMBL" id="ACEC01000111">
    <property type="protein sequence ID" value="EEG29294.1"/>
    <property type="molecule type" value="Genomic_DNA"/>
</dbReference>
<keyword evidence="4" id="KW-1185">Reference proteome</keyword>
<dbReference type="Gene3D" id="3.30.479.30">
    <property type="entry name" value="Band 7 domain"/>
    <property type="match status" value="1"/>
</dbReference>
<dbReference type="InterPro" id="IPR036013">
    <property type="entry name" value="Band_7/SPFH_dom_sf"/>
</dbReference>
<evidence type="ECO:0000259" key="1">
    <source>
        <dbReference type="Pfam" id="PF12773"/>
    </source>
</evidence>
<reference evidence="3 4" key="2">
    <citation type="submission" date="2009-02" db="EMBL/GenBank/DDBJ databases">
        <title>Draft genome sequence of Clostridium methylpentosum (DSM 5476).</title>
        <authorList>
            <person name="Sudarsanam P."/>
            <person name="Ley R."/>
            <person name="Guruge J."/>
            <person name="Turnbaugh P.J."/>
            <person name="Mahowald M."/>
            <person name="Liep D."/>
            <person name="Gordon J."/>
        </authorList>
    </citation>
    <scope>NUCLEOTIDE SEQUENCE [LARGE SCALE GENOMIC DNA]</scope>
    <source>
        <strain evidence="3 4">DSM 5476</strain>
    </source>
</reference>
<reference evidence="3 4" key="1">
    <citation type="submission" date="2009-01" db="EMBL/GenBank/DDBJ databases">
        <authorList>
            <person name="Fulton L."/>
            <person name="Clifton S."/>
            <person name="Fulton B."/>
            <person name="Xu J."/>
            <person name="Minx P."/>
            <person name="Pepin K.H."/>
            <person name="Johnson M."/>
            <person name="Bhonagiri V."/>
            <person name="Nash W.E."/>
            <person name="Mardis E.R."/>
            <person name="Wilson R.K."/>
        </authorList>
    </citation>
    <scope>NUCLEOTIDE SEQUENCE [LARGE SCALE GENOMIC DNA]</scope>
    <source>
        <strain evidence="3 4">DSM 5476</strain>
    </source>
</reference>
<name>C0EGW7_9FIRM</name>
<gene>
    <name evidence="3" type="ORF">CLOSTMETH_03111</name>
</gene>
<organism evidence="3 4">
    <name type="scientific">[Clostridium] methylpentosum DSM 5476</name>
    <dbReference type="NCBI Taxonomy" id="537013"/>
    <lineage>
        <taxon>Bacteria</taxon>
        <taxon>Bacillati</taxon>
        <taxon>Bacillota</taxon>
        <taxon>Clostridia</taxon>
        <taxon>Eubacteriales</taxon>
        <taxon>Oscillospiraceae</taxon>
        <taxon>Oscillospiraceae incertae sedis</taxon>
    </lineage>
</organism>